<dbReference type="RefSeq" id="WP_195485166.1">
    <property type="nucleotide sequence ID" value="NZ_CALEGY010000070.1"/>
</dbReference>
<evidence type="ECO:0008006" key="3">
    <source>
        <dbReference type="Google" id="ProtNLM"/>
    </source>
</evidence>
<sequence length="226" mass="26119">MLQRKHFFIFLLCYFLFVFNIGYSQTYYYKQIKVIQEQIEKVGNETGQFITFNPKGCYDSDKEGISVGNGFLKYIKTENNIRIYKGDSFWGEAYYYVSTDFKRINISLQNEVKIYVYTKEYSTNRTTSYYVKNNTINTIPITTTSPLETISNISNGQEMEHSKLVRTTCSFCKGTGLNPLKTYGPDYTGGSVITLQYCEICGKMDKYHQHETCPSCGGKGYTESYK</sequence>
<dbReference type="SUPFAM" id="SSF57938">
    <property type="entry name" value="DnaJ/Hsp40 cysteine-rich domain"/>
    <property type="match status" value="1"/>
</dbReference>
<evidence type="ECO:0000313" key="1">
    <source>
        <dbReference type="EMBL" id="MDC7147928.1"/>
    </source>
</evidence>
<dbReference type="EMBL" id="JAQPYX010000007">
    <property type="protein sequence ID" value="MDC7147928.1"/>
    <property type="molecule type" value="Genomic_DNA"/>
</dbReference>
<dbReference type="AlphaFoldDB" id="A0AAW6I3M1"/>
<accession>A0AAW6I3M1</accession>
<dbReference type="Proteomes" id="UP001213646">
    <property type="component" value="Unassembled WGS sequence"/>
</dbReference>
<gene>
    <name evidence="1" type="ORF">PQG89_00585</name>
</gene>
<name>A0AAW6I3M1_9BACT</name>
<protein>
    <recommendedName>
        <fullName evidence="3">CR-type domain-containing protein</fullName>
    </recommendedName>
</protein>
<dbReference type="InterPro" id="IPR036410">
    <property type="entry name" value="HSP_DnaJ_Cys-rich_dom_sf"/>
</dbReference>
<reference evidence="1" key="1">
    <citation type="submission" date="2023-01" db="EMBL/GenBank/DDBJ databases">
        <title>Exploring GABA producing Bacteroides strains toward improving mental health.</title>
        <authorList>
            <person name="Yousuf B."/>
            <person name="Bouhlel N.E."/>
            <person name="Mottawea W."/>
            <person name="Hammami R."/>
        </authorList>
    </citation>
    <scope>NUCLEOTIDE SEQUENCE</scope>
    <source>
        <strain evidence="1">UO.H1047</strain>
    </source>
</reference>
<evidence type="ECO:0000313" key="2">
    <source>
        <dbReference type="Proteomes" id="UP001213646"/>
    </source>
</evidence>
<organism evidence="1 2">
    <name type="scientific">Parabacteroides johnsonii</name>
    <dbReference type="NCBI Taxonomy" id="387661"/>
    <lineage>
        <taxon>Bacteria</taxon>
        <taxon>Pseudomonadati</taxon>
        <taxon>Bacteroidota</taxon>
        <taxon>Bacteroidia</taxon>
        <taxon>Bacteroidales</taxon>
        <taxon>Tannerellaceae</taxon>
        <taxon>Parabacteroides</taxon>
    </lineage>
</organism>
<proteinExistence type="predicted"/>
<comment type="caution">
    <text evidence="1">The sequence shown here is derived from an EMBL/GenBank/DDBJ whole genome shotgun (WGS) entry which is preliminary data.</text>
</comment>